<accession>A0A841N6T3</accession>
<dbReference type="AlphaFoldDB" id="A0A841N6T3"/>
<gene>
    <name evidence="1" type="ORF">HNP36_000221</name>
</gene>
<evidence type="ECO:0000313" key="2">
    <source>
        <dbReference type="Proteomes" id="UP000589738"/>
    </source>
</evidence>
<proteinExistence type="predicted"/>
<sequence>MTASHFPTSTYSVIDKSLVRIGEQEYESLLTYNLFVKTEEDLDFDISINRTDFKVNQQKIDTKFLEISNQYMEALFPLGCNIENYTLKIINLNDIKERILKEDSKIRDQYSGEGVNHIRSQFLTATETDEKLSEFINQLHFMKVLNLGIQKFKQKQGYFLKWNILPICYSEWKGNISYSTDTNSLHFEPKIDNAQEIMDEIINYVHTHEYNLDFEEENLPLYADFNHLVNYTGKTGRMASSETHICIEVKNKFYYQQTFKINTK</sequence>
<keyword evidence="2" id="KW-1185">Reference proteome</keyword>
<dbReference type="Proteomes" id="UP000589738">
    <property type="component" value="Unassembled WGS sequence"/>
</dbReference>
<dbReference type="RefSeq" id="WP_184161539.1">
    <property type="nucleotide sequence ID" value="NZ_JACHLC010000001.1"/>
</dbReference>
<comment type="caution">
    <text evidence="1">The sequence shown here is derived from an EMBL/GenBank/DDBJ whole genome shotgun (WGS) entry which is preliminary data.</text>
</comment>
<dbReference type="EMBL" id="JACHLC010000001">
    <property type="protein sequence ID" value="MBB6369168.1"/>
    <property type="molecule type" value="Genomic_DNA"/>
</dbReference>
<evidence type="ECO:0000313" key="1">
    <source>
        <dbReference type="EMBL" id="MBB6369168.1"/>
    </source>
</evidence>
<organism evidence="1 2">
    <name type="scientific">Chryseobacterium shigense</name>
    <dbReference type="NCBI Taxonomy" id="297244"/>
    <lineage>
        <taxon>Bacteria</taxon>
        <taxon>Pseudomonadati</taxon>
        <taxon>Bacteroidota</taxon>
        <taxon>Flavobacteriia</taxon>
        <taxon>Flavobacteriales</taxon>
        <taxon>Weeksellaceae</taxon>
        <taxon>Chryseobacterium group</taxon>
        <taxon>Chryseobacterium</taxon>
    </lineage>
</organism>
<reference evidence="1 2" key="1">
    <citation type="submission" date="2020-08" db="EMBL/GenBank/DDBJ databases">
        <title>Functional genomics of gut bacteria from endangered species of beetles.</title>
        <authorList>
            <person name="Carlos-Shanley C."/>
        </authorList>
    </citation>
    <scope>NUCLEOTIDE SEQUENCE [LARGE SCALE GENOMIC DNA]</scope>
    <source>
        <strain evidence="1 2">S00136</strain>
    </source>
</reference>
<protein>
    <submittedName>
        <fullName evidence="1">Uncharacterized protein</fullName>
    </submittedName>
</protein>
<name>A0A841N6T3_9FLAO</name>